<dbReference type="EMBL" id="QXFX01000456">
    <property type="protein sequence ID" value="KAE9115028.1"/>
    <property type="molecule type" value="Genomic_DNA"/>
</dbReference>
<evidence type="ECO:0000313" key="4">
    <source>
        <dbReference type="EMBL" id="KAE9115028.1"/>
    </source>
</evidence>
<dbReference type="Proteomes" id="UP000486351">
    <property type="component" value="Unassembled WGS sequence"/>
</dbReference>
<feature type="region of interest" description="Disordered" evidence="1">
    <location>
        <begin position="1"/>
        <end position="23"/>
    </location>
</feature>
<gene>
    <name evidence="5" type="ORF">PF005_g20628</name>
    <name evidence="3" type="ORF">PF006_g20951</name>
    <name evidence="6" type="ORF">PF008_g19940</name>
    <name evidence="4" type="ORF">PF010_g9508</name>
    <name evidence="2" type="ORF">PF011_g29598</name>
</gene>
<name>A0A6A3S1F3_9STRA</name>
<dbReference type="EMBL" id="QXFW01005497">
    <property type="protein sequence ID" value="KAE8961842.1"/>
    <property type="molecule type" value="Genomic_DNA"/>
</dbReference>
<keyword evidence="7" id="KW-1185">Reference proteome</keyword>
<evidence type="ECO:0000313" key="2">
    <source>
        <dbReference type="EMBL" id="KAE8961842.1"/>
    </source>
</evidence>
<evidence type="ECO:0000313" key="11">
    <source>
        <dbReference type="Proteomes" id="UP000488956"/>
    </source>
</evidence>
<dbReference type="EMBL" id="QXFY01001652">
    <property type="protein sequence ID" value="KAE9312559.1"/>
    <property type="molecule type" value="Genomic_DNA"/>
</dbReference>
<dbReference type="Proteomes" id="UP000433483">
    <property type="component" value="Unassembled WGS sequence"/>
</dbReference>
<dbReference type="EMBL" id="QXGB01001689">
    <property type="protein sequence ID" value="KAE9186979.1"/>
    <property type="molecule type" value="Genomic_DNA"/>
</dbReference>
<dbReference type="EMBL" id="QXGA01001884">
    <property type="protein sequence ID" value="KAE9108094.1"/>
    <property type="molecule type" value="Genomic_DNA"/>
</dbReference>
<dbReference type="Proteomes" id="UP000440732">
    <property type="component" value="Unassembled WGS sequence"/>
</dbReference>
<evidence type="ECO:0000313" key="7">
    <source>
        <dbReference type="Proteomes" id="UP000433483"/>
    </source>
</evidence>
<protein>
    <submittedName>
        <fullName evidence="3">Uncharacterized protein</fullName>
    </submittedName>
</protein>
<proteinExistence type="predicted"/>
<dbReference type="OrthoDB" id="128404at2759"/>
<feature type="region of interest" description="Disordered" evidence="1">
    <location>
        <begin position="84"/>
        <end position="182"/>
    </location>
</feature>
<reference evidence="7 8" key="1">
    <citation type="submission" date="2018-08" db="EMBL/GenBank/DDBJ databases">
        <title>Genomic investigation of the strawberry pathogen Phytophthora fragariae indicates pathogenicity is determined by transcriptional variation in three key races.</title>
        <authorList>
            <person name="Adams T.M."/>
            <person name="Armitage A.D."/>
            <person name="Sobczyk M.K."/>
            <person name="Bates H.J."/>
            <person name="Dunwell J.M."/>
            <person name="Nellist C.F."/>
            <person name="Harrison R.J."/>
        </authorList>
    </citation>
    <scope>NUCLEOTIDE SEQUENCE [LARGE SCALE GENOMIC DNA]</scope>
    <source>
        <strain evidence="5 7">NOV-27</strain>
        <strain evidence="3 8">NOV-5</strain>
        <strain evidence="6 10">NOV-77</strain>
        <strain evidence="4 11">ONT-3</strain>
        <strain evidence="2 9">SCRP245</strain>
    </source>
</reference>
<organism evidence="3 8">
    <name type="scientific">Phytophthora fragariae</name>
    <dbReference type="NCBI Taxonomy" id="53985"/>
    <lineage>
        <taxon>Eukaryota</taxon>
        <taxon>Sar</taxon>
        <taxon>Stramenopiles</taxon>
        <taxon>Oomycota</taxon>
        <taxon>Peronosporomycetes</taxon>
        <taxon>Peronosporales</taxon>
        <taxon>Peronosporaceae</taxon>
        <taxon>Phytophthora</taxon>
    </lineage>
</organism>
<comment type="caution">
    <text evidence="3">The sequence shown here is derived from an EMBL/GenBank/DDBJ whole genome shotgun (WGS) entry which is preliminary data.</text>
</comment>
<evidence type="ECO:0000313" key="6">
    <source>
        <dbReference type="EMBL" id="KAE9312559.1"/>
    </source>
</evidence>
<evidence type="ECO:0000256" key="1">
    <source>
        <dbReference type="SAM" id="MobiDB-lite"/>
    </source>
</evidence>
<evidence type="ECO:0000313" key="9">
    <source>
        <dbReference type="Proteomes" id="UP000460718"/>
    </source>
</evidence>
<dbReference type="Proteomes" id="UP000460718">
    <property type="component" value="Unassembled WGS sequence"/>
</dbReference>
<accession>A0A6A3S1F3</accession>
<dbReference type="AlphaFoldDB" id="A0A6A3S1F3"/>
<evidence type="ECO:0000313" key="8">
    <source>
        <dbReference type="Proteomes" id="UP000440732"/>
    </source>
</evidence>
<evidence type="ECO:0000313" key="3">
    <source>
        <dbReference type="EMBL" id="KAE9108094.1"/>
    </source>
</evidence>
<evidence type="ECO:0000313" key="5">
    <source>
        <dbReference type="EMBL" id="KAE9186979.1"/>
    </source>
</evidence>
<evidence type="ECO:0000313" key="10">
    <source>
        <dbReference type="Proteomes" id="UP000486351"/>
    </source>
</evidence>
<dbReference type="Proteomes" id="UP000488956">
    <property type="component" value="Unassembled WGS sequence"/>
</dbReference>
<sequence length="182" mass="19231">MQILQPKIVGDLRGPVSRPAPGSNKLGTAKALLHLLKEAYIVAGSFSTGPLSDLELSEIEHSIQNPFAILKPLMGEDVGLQEHPTSLILKSARPLTAPARSTPTPGPEDQTAVSSPYVSPTEAADSESADDSPRMTLGPSGAAMLRDRAERTKQATTSSTSSTKIAFTGPKTHSPKKLESFF</sequence>